<keyword evidence="2" id="KW-1185">Reference proteome</keyword>
<dbReference type="AlphaFoldDB" id="A0A5B9MQT4"/>
<dbReference type="EMBL" id="CP036264">
    <property type="protein sequence ID" value="QEG02611.1"/>
    <property type="molecule type" value="Genomic_DNA"/>
</dbReference>
<sequence>MCPPLCDLIMITSNRSVRIVRVIDDLSMQESAWLRAASPDGRAILGR</sequence>
<evidence type="ECO:0000313" key="1">
    <source>
        <dbReference type="EMBL" id="QEG02611.1"/>
    </source>
</evidence>
<dbReference type="Proteomes" id="UP000321353">
    <property type="component" value="Chromosome"/>
</dbReference>
<evidence type="ECO:0000313" key="2">
    <source>
        <dbReference type="Proteomes" id="UP000321353"/>
    </source>
</evidence>
<accession>A0A5B9MQT4</accession>
<proteinExistence type="predicted"/>
<organism evidence="1 2">
    <name type="scientific">Stieleria maiorica</name>
    <dbReference type="NCBI Taxonomy" id="2795974"/>
    <lineage>
        <taxon>Bacteria</taxon>
        <taxon>Pseudomonadati</taxon>
        <taxon>Planctomycetota</taxon>
        <taxon>Planctomycetia</taxon>
        <taxon>Pirellulales</taxon>
        <taxon>Pirellulaceae</taxon>
        <taxon>Stieleria</taxon>
    </lineage>
</organism>
<dbReference type="KEGG" id="smam:Mal15_67320"/>
<gene>
    <name evidence="1" type="ORF">Mal15_67320</name>
</gene>
<name>A0A5B9MQT4_9BACT</name>
<protein>
    <submittedName>
        <fullName evidence="1">Uncharacterized protein</fullName>
    </submittedName>
</protein>
<reference evidence="1 2" key="1">
    <citation type="submission" date="2019-02" db="EMBL/GenBank/DDBJ databases">
        <title>Planctomycetal bacteria perform biofilm scaping via a novel small molecule.</title>
        <authorList>
            <person name="Jeske O."/>
            <person name="Boedeker C."/>
            <person name="Wiegand S."/>
            <person name="Breitling P."/>
            <person name="Kallscheuer N."/>
            <person name="Jogler M."/>
            <person name="Rohde M."/>
            <person name="Petersen J."/>
            <person name="Medema M.H."/>
            <person name="Surup F."/>
            <person name="Jogler C."/>
        </authorList>
    </citation>
    <scope>NUCLEOTIDE SEQUENCE [LARGE SCALE GENOMIC DNA]</scope>
    <source>
        <strain evidence="1 2">Mal15</strain>
    </source>
</reference>